<gene>
    <name evidence="1" type="ORF">SFRICE_031367</name>
</gene>
<name>A0A2H1VTQ9_SPOFR</name>
<reference evidence="1" key="1">
    <citation type="submission" date="2016-07" db="EMBL/GenBank/DDBJ databases">
        <authorList>
            <person name="Bretaudeau A."/>
        </authorList>
    </citation>
    <scope>NUCLEOTIDE SEQUENCE</scope>
    <source>
        <strain evidence="1">Rice</strain>
        <tissue evidence="1">Whole body</tissue>
    </source>
</reference>
<accession>A0A2H1VTQ9</accession>
<sequence length="103" mass="11251">MVRGGCYAAVGRPAVTQRVAVINLNIPPSERGHKKTTSHGARIPSQNEIPTVLVNGLPSGFTGVPAQKAEVGTEWFLVIQVSHKPRKQVNKLLTYEYVCRRSS</sequence>
<evidence type="ECO:0000313" key="1">
    <source>
        <dbReference type="EMBL" id="SOQ44200.1"/>
    </source>
</evidence>
<protein>
    <submittedName>
        <fullName evidence="1">SFRICE_031367</fullName>
    </submittedName>
</protein>
<proteinExistence type="predicted"/>
<dbReference type="EMBL" id="ODYU01004380">
    <property type="protein sequence ID" value="SOQ44200.1"/>
    <property type="molecule type" value="Genomic_DNA"/>
</dbReference>
<dbReference type="AlphaFoldDB" id="A0A2H1VTQ9"/>
<organism evidence="1">
    <name type="scientific">Spodoptera frugiperda</name>
    <name type="common">Fall armyworm</name>
    <dbReference type="NCBI Taxonomy" id="7108"/>
    <lineage>
        <taxon>Eukaryota</taxon>
        <taxon>Metazoa</taxon>
        <taxon>Ecdysozoa</taxon>
        <taxon>Arthropoda</taxon>
        <taxon>Hexapoda</taxon>
        <taxon>Insecta</taxon>
        <taxon>Pterygota</taxon>
        <taxon>Neoptera</taxon>
        <taxon>Endopterygota</taxon>
        <taxon>Lepidoptera</taxon>
        <taxon>Glossata</taxon>
        <taxon>Ditrysia</taxon>
        <taxon>Noctuoidea</taxon>
        <taxon>Noctuidae</taxon>
        <taxon>Amphipyrinae</taxon>
        <taxon>Spodoptera</taxon>
    </lineage>
</organism>